<dbReference type="EMBL" id="CAEZXP010000002">
    <property type="protein sequence ID" value="CAB4696737.1"/>
    <property type="molecule type" value="Genomic_DNA"/>
</dbReference>
<organism evidence="1">
    <name type="scientific">freshwater metagenome</name>
    <dbReference type="NCBI Taxonomy" id="449393"/>
    <lineage>
        <taxon>unclassified sequences</taxon>
        <taxon>metagenomes</taxon>
        <taxon>ecological metagenomes</taxon>
    </lineage>
</organism>
<sequence>MGRIFVSAAREWALVAVSATAVVVLLGGCHRQISSGGVYEGDVQRQLAAVIGVRLQSQHFYGRKVTISCKPTSDDKLNFACDIWAGHEGEKTQIWHETVGCTPTNDGRTPRCFGSEGEALQ</sequence>
<gene>
    <name evidence="1" type="ORF">UFOPK2399_01077</name>
</gene>
<reference evidence="1" key="1">
    <citation type="submission" date="2020-05" db="EMBL/GenBank/DDBJ databases">
        <authorList>
            <person name="Chiriac C."/>
            <person name="Salcher M."/>
            <person name="Ghai R."/>
            <person name="Kavagutti S V."/>
        </authorList>
    </citation>
    <scope>NUCLEOTIDE SEQUENCE</scope>
</reference>
<name>A0A6J6PDL6_9ZZZZ</name>
<proteinExistence type="predicted"/>
<dbReference type="AlphaFoldDB" id="A0A6J6PDL6"/>
<dbReference type="PROSITE" id="PS51257">
    <property type="entry name" value="PROKAR_LIPOPROTEIN"/>
    <property type="match status" value="1"/>
</dbReference>
<protein>
    <submittedName>
        <fullName evidence="1">Unannotated protein</fullName>
    </submittedName>
</protein>
<accession>A0A6J6PDL6</accession>
<evidence type="ECO:0000313" key="1">
    <source>
        <dbReference type="EMBL" id="CAB4696737.1"/>
    </source>
</evidence>